<evidence type="ECO:0000256" key="1">
    <source>
        <dbReference type="ARBA" id="ARBA00004141"/>
    </source>
</evidence>
<evidence type="ECO:0000256" key="3">
    <source>
        <dbReference type="ARBA" id="ARBA00022989"/>
    </source>
</evidence>
<accession>A0ABV8R3C0</accession>
<dbReference type="Pfam" id="PF13564">
    <property type="entry name" value="DoxX_2"/>
    <property type="match status" value="1"/>
</dbReference>
<dbReference type="EMBL" id="JBHSCQ010000020">
    <property type="protein sequence ID" value="MFC4266453.1"/>
    <property type="molecule type" value="Genomic_DNA"/>
</dbReference>
<feature type="transmembrane region" description="Helical" evidence="5">
    <location>
        <begin position="68"/>
        <end position="88"/>
    </location>
</feature>
<name>A0ABV8R3C0_9MICC</name>
<feature type="transmembrane region" description="Helical" evidence="5">
    <location>
        <begin position="44"/>
        <end position="62"/>
    </location>
</feature>
<comment type="caution">
    <text evidence="6">The sequence shown here is derived from an EMBL/GenBank/DDBJ whole genome shotgun (WGS) entry which is preliminary data.</text>
</comment>
<feature type="transmembrane region" description="Helical" evidence="5">
    <location>
        <begin position="6"/>
        <end position="24"/>
    </location>
</feature>
<evidence type="ECO:0000256" key="2">
    <source>
        <dbReference type="ARBA" id="ARBA00022692"/>
    </source>
</evidence>
<evidence type="ECO:0000256" key="4">
    <source>
        <dbReference type="ARBA" id="ARBA00023136"/>
    </source>
</evidence>
<evidence type="ECO:0000313" key="7">
    <source>
        <dbReference type="Proteomes" id="UP001595773"/>
    </source>
</evidence>
<evidence type="ECO:0000313" key="6">
    <source>
        <dbReference type="EMBL" id="MFC4266453.1"/>
    </source>
</evidence>
<comment type="subcellular location">
    <subcellularLocation>
        <location evidence="1">Membrane</location>
        <topology evidence="1">Multi-pass membrane protein</topology>
    </subcellularLocation>
</comment>
<feature type="transmembrane region" description="Helical" evidence="5">
    <location>
        <begin position="100"/>
        <end position="120"/>
    </location>
</feature>
<dbReference type="Proteomes" id="UP001595773">
    <property type="component" value="Unassembled WGS sequence"/>
</dbReference>
<keyword evidence="3 5" id="KW-1133">Transmembrane helix</keyword>
<reference evidence="7" key="1">
    <citation type="journal article" date="2019" name="Int. J. Syst. Evol. Microbiol.">
        <title>The Global Catalogue of Microorganisms (GCM) 10K type strain sequencing project: providing services to taxonomists for standard genome sequencing and annotation.</title>
        <authorList>
            <consortium name="The Broad Institute Genomics Platform"/>
            <consortium name="The Broad Institute Genome Sequencing Center for Infectious Disease"/>
            <person name="Wu L."/>
            <person name="Ma J."/>
        </authorList>
    </citation>
    <scope>NUCLEOTIDE SEQUENCE [LARGE SCALE GENOMIC DNA]</scope>
    <source>
        <strain evidence="7">CGMCC 1.10698</strain>
    </source>
</reference>
<evidence type="ECO:0000256" key="5">
    <source>
        <dbReference type="SAM" id="Phobius"/>
    </source>
</evidence>
<gene>
    <name evidence="6" type="ORF">ACFOW9_12655</name>
</gene>
<dbReference type="RefSeq" id="WP_230066811.1">
    <property type="nucleotide sequence ID" value="NZ_BAABLL010000008.1"/>
</dbReference>
<keyword evidence="4 5" id="KW-0472">Membrane</keyword>
<dbReference type="InterPro" id="IPR032808">
    <property type="entry name" value="DoxX"/>
</dbReference>
<keyword evidence="2 5" id="KW-0812">Transmembrane</keyword>
<keyword evidence="7" id="KW-1185">Reference proteome</keyword>
<protein>
    <submittedName>
        <fullName evidence="6">DoxX family protein</fullName>
    </submittedName>
</protein>
<organism evidence="6 7">
    <name type="scientific">Arthrobacter cryoconiti</name>
    <dbReference type="NCBI Taxonomy" id="748907"/>
    <lineage>
        <taxon>Bacteria</taxon>
        <taxon>Bacillati</taxon>
        <taxon>Actinomycetota</taxon>
        <taxon>Actinomycetes</taxon>
        <taxon>Micrococcales</taxon>
        <taxon>Micrococcaceae</taxon>
        <taxon>Arthrobacter</taxon>
    </lineage>
</organism>
<sequence length="121" mass="13319">MMIAYWVIAALLAVVYLYSGGMKLLRSKEQLRPAMTWVEHTPLFLVRVIGFFEVLGALGLLLPPLTGIAPWLVMAAAIGLVAVQLGAIPLHLRRHEVNVIALNLVLLVLASVEIWLGTIWL</sequence>
<proteinExistence type="predicted"/>